<dbReference type="Gene3D" id="3.40.50.300">
    <property type="entry name" value="P-loop containing nucleotide triphosphate hydrolases"/>
    <property type="match status" value="1"/>
</dbReference>
<dbReference type="SUPFAM" id="SSF52540">
    <property type="entry name" value="P-loop containing nucleoside triphosphate hydrolases"/>
    <property type="match status" value="1"/>
</dbReference>
<comment type="caution">
    <text evidence="5">The sequence shown here is derived from an EMBL/GenBank/DDBJ whole genome shotgun (WGS) entry which is preliminary data.</text>
</comment>
<evidence type="ECO:0000313" key="6">
    <source>
        <dbReference type="Proteomes" id="UP000318825"/>
    </source>
</evidence>
<dbReference type="Pfam" id="PF08706">
    <property type="entry name" value="D5_N"/>
    <property type="match status" value="1"/>
</dbReference>
<organism evidence="5 6">
    <name type="scientific">Nitrobacter winogradskyi</name>
    <name type="common">Nitrobacter agilis</name>
    <dbReference type="NCBI Taxonomy" id="913"/>
    <lineage>
        <taxon>Bacteria</taxon>
        <taxon>Pseudomonadati</taxon>
        <taxon>Pseudomonadota</taxon>
        <taxon>Alphaproteobacteria</taxon>
        <taxon>Hyphomicrobiales</taxon>
        <taxon>Nitrobacteraceae</taxon>
        <taxon>Nitrobacter</taxon>
    </lineage>
</organism>
<dbReference type="InterPro" id="IPR014015">
    <property type="entry name" value="Helicase_SF3_DNA-vir"/>
</dbReference>
<dbReference type="Pfam" id="PF19263">
    <property type="entry name" value="DUF5906"/>
    <property type="match status" value="1"/>
</dbReference>
<keyword evidence="2" id="KW-0378">Hydrolase</keyword>
<accession>A0A4Y3W8B5</accession>
<dbReference type="NCBIfam" id="NF011296">
    <property type="entry name" value="PRK14709.1"/>
    <property type="match status" value="1"/>
</dbReference>
<evidence type="ECO:0000259" key="4">
    <source>
        <dbReference type="PROSITE" id="PS51206"/>
    </source>
</evidence>
<dbReference type="InterPro" id="IPR045455">
    <property type="entry name" value="NrS-1_pol-like_helicase"/>
</dbReference>
<evidence type="ECO:0000256" key="1">
    <source>
        <dbReference type="ARBA" id="ARBA00022741"/>
    </source>
</evidence>
<dbReference type="NCBIfam" id="TIGR01613">
    <property type="entry name" value="primase_Cterm"/>
    <property type="match status" value="1"/>
</dbReference>
<gene>
    <name evidence="5" type="ORF">NWI01_11590</name>
</gene>
<dbReference type="AlphaFoldDB" id="A0A4Y3W8B5"/>
<dbReference type="InterPro" id="IPR027417">
    <property type="entry name" value="P-loop_NTPase"/>
</dbReference>
<proteinExistence type="predicted"/>
<dbReference type="GO" id="GO:0005524">
    <property type="term" value="F:ATP binding"/>
    <property type="evidence" value="ECO:0007669"/>
    <property type="project" value="UniProtKB-KW"/>
</dbReference>
<dbReference type="GO" id="GO:0016787">
    <property type="term" value="F:hydrolase activity"/>
    <property type="evidence" value="ECO:0007669"/>
    <property type="project" value="UniProtKB-KW"/>
</dbReference>
<keyword evidence="1" id="KW-0547">Nucleotide-binding</keyword>
<dbReference type="InterPro" id="IPR014818">
    <property type="entry name" value="Phage/plasmid_primase_P4_C"/>
</dbReference>
<dbReference type="PROSITE" id="PS51206">
    <property type="entry name" value="SF3_HELICASE_1"/>
    <property type="match status" value="1"/>
</dbReference>
<keyword evidence="3" id="KW-0067">ATP-binding</keyword>
<evidence type="ECO:0000256" key="3">
    <source>
        <dbReference type="ARBA" id="ARBA00022840"/>
    </source>
</evidence>
<dbReference type="InterPro" id="IPR006500">
    <property type="entry name" value="Helicase_put_C_phage/plasmid"/>
</dbReference>
<dbReference type="Proteomes" id="UP000318825">
    <property type="component" value="Unassembled WGS sequence"/>
</dbReference>
<evidence type="ECO:0000313" key="5">
    <source>
        <dbReference type="EMBL" id="GEC15267.1"/>
    </source>
</evidence>
<dbReference type="InterPro" id="IPR051620">
    <property type="entry name" value="ORF904-like_C"/>
</dbReference>
<protein>
    <recommendedName>
        <fullName evidence="4">SF3 helicase domain-containing protein</fullName>
    </recommendedName>
</protein>
<name>A0A4Y3W8B5_NITWI</name>
<dbReference type="OrthoDB" id="9763644at2"/>
<dbReference type="PANTHER" id="PTHR35372:SF2">
    <property type="entry name" value="SF3 HELICASE DOMAIN-CONTAINING PROTEIN"/>
    <property type="match status" value="1"/>
</dbReference>
<dbReference type="PANTHER" id="PTHR35372">
    <property type="entry name" value="ATP BINDING PROTEIN-RELATED"/>
    <property type="match status" value="1"/>
</dbReference>
<evidence type="ECO:0000256" key="2">
    <source>
        <dbReference type="ARBA" id="ARBA00022801"/>
    </source>
</evidence>
<sequence length="471" mass="53170">MARGEGRLMHSGFSANTESESYKPFSNDVITEDSAAQLFVDRYHENIRFCHSGGHSIGHWYCWNGARWQIDQTNSTYQLARELGRKIGEDQDERGRKAIGKNGFVSGIERFARVDQRVAVTMDYWDQDPWVLGTPGGTVDLVTGKLQDPRREAGITKLTAVAPLETGCPRWLQFLNETTGGDTELVRFLQQWCGYALTGVTREHALVFVYGPGGNGKSVFLNIVTAILGDYATTAAMDTFTASHSDKHPTDLAMLRGARLVTASETEEGRPWAESRIKQLTGGDKIAARFMRQDFFEFVPQFKLTIVGNHKPVLHNVDEAARRRFNIVPFMLKPQQPDRELETKLMQEAGGILSWMIAGCLDWQANELTRPQVVQAATETYFNDQDLFGQWLEDCCDVQPGNDRLWDKSADLFESWSEYAIKAGDEPGSSKSFGQLMQKRGFEKYRVPNIGTRAFRFLRLRVIASHERSDT</sequence>
<feature type="domain" description="SF3 helicase" evidence="4">
    <location>
        <begin position="184"/>
        <end position="343"/>
    </location>
</feature>
<reference evidence="5 6" key="1">
    <citation type="submission" date="2019-06" db="EMBL/GenBank/DDBJ databases">
        <title>Whole genome shotgun sequence of Nitrobacter winogradskyi NBRC 14297.</title>
        <authorList>
            <person name="Hosoyama A."/>
            <person name="Uohara A."/>
            <person name="Ohji S."/>
            <person name="Ichikawa N."/>
        </authorList>
    </citation>
    <scope>NUCLEOTIDE SEQUENCE [LARGE SCALE GENOMIC DNA]</scope>
    <source>
        <strain evidence="5 6">NBRC 14297</strain>
    </source>
</reference>
<dbReference type="SMART" id="SM00885">
    <property type="entry name" value="D5_N"/>
    <property type="match status" value="1"/>
</dbReference>
<dbReference type="EMBL" id="BJNF01000027">
    <property type="protein sequence ID" value="GEC15267.1"/>
    <property type="molecule type" value="Genomic_DNA"/>
</dbReference>